<dbReference type="RefSeq" id="WP_317329196.1">
    <property type="nucleotide sequence ID" value="NZ_JAWJZA010000009.1"/>
</dbReference>
<comment type="pathway">
    <text evidence="4">Cofactor biosynthesis; (R)-pantothenate biosynthesis; (R)-pantoate from 3-methyl-2-oxobutanoate: step 2/2.</text>
</comment>
<feature type="domain" description="Ketopantoate reductase C-terminal" evidence="6">
    <location>
        <begin position="180"/>
        <end position="300"/>
    </location>
</feature>
<evidence type="ECO:0000259" key="5">
    <source>
        <dbReference type="Pfam" id="PF02558"/>
    </source>
</evidence>
<dbReference type="Gene3D" id="1.10.1040.10">
    <property type="entry name" value="N-(1-d-carboxylethyl)-l-norvaline Dehydrogenase, domain 2"/>
    <property type="match status" value="1"/>
</dbReference>
<dbReference type="NCBIfam" id="TIGR00745">
    <property type="entry name" value="apbA_panE"/>
    <property type="match status" value="1"/>
</dbReference>
<dbReference type="InterPro" id="IPR013752">
    <property type="entry name" value="KPA_reductase"/>
</dbReference>
<evidence type="ECO:0000256" key="3">
    <source>
        <dbReference type="ARBA" id="ARBA00023002"/>
    </source>
</evidence>
<comment type="catalytic activity">
    <reaction evidence="4">
        <text>(R)-pantoate + NADP(+) = 2-dehydropantoate + NADPH + H(+)</text>
        <dbReference type="Rhea" id="RHEA:16233"/>
        <dbReference type="ChEBI" id="CHEBI:11561"/>
        <dbReference type="ChEBI" id="CHEBI:15378"/>
        <dbReference type="ChEBI" id="CHEBI:15980"/>
        <dbReference type="ChEBI" id="CHEBI:57783"/>
        <dbReference type="ChEBI" id="CHEBI:58349"/>
        <dbReference type="EC" id="1.1.1.169"/>
    </reaction>
</comment>
<keyword evidence="3 4" id="KW-0560">Oxidoreductase</keyword>
<gene>
    <name evidence="7" type="ORF">RVY80_00460</name>
</gene>
<dbReference type="GO" id="GO:0008677">
    <property type="term" value="F:2-dehydropantoate 2-reductase activity"/>
    <property type="evidence" value="ECO:0007669"/>
    <property type="project" value="UniProtKB-EC"/>
</dbReference>
<organism evidence="7 8">
    <name type="scientific">Veillonella absiana</name>
    <dbReference type="NCBI Taxonomy" id="3079305"/>
    <lineage>
        <taxon>Bacteria</taxon>
        <taxon>Bacillati</taxon>
        <taxon>Bacillota</taxon>
        <taxon>Negativicutes</taxon>
        <taxon>Veillonellales</taxon>
        <taxon>Veillonellaceae</taxon>
        <taxon>Veillonella</taxon>
    </lineage>
</organism>
<dbReference type="Pfam" id="PF08546">
    <property type="entry name" value="ApbA_C"/>
    <property type="match status" value="1"/>
</dbReference>
<comment type="function">
    <text evidence="4">Catalyzes the NADPH-dependent reduction of ketopantoate into pantoic acid.</text>
</comment>
<evidence type="ECO:0000256" key="2">
    <source>
        <dbReference type="ARBA" id="ARBA00022857"/>
    </source>
</evidence>
<evidence type="ECO:0000313" key="7">
    <source>
        <dbReference type="EMBL" id="MDV5087328.1"/>
    </source>
</evidence>
<sequence length="304" mass="32854">MKVLIFGLGGIGGLVGGALADKYDTIYFYARNNTKKAIEENGLRLDSVKLGNKVVRPAMVSDNASELGVMDVIFLSTKGDKLGSVCETLKPMIDEHTIIIPLLNGVLVSDVLRQHLTTGLLADGLIRTFSHIEAPGHIVQDGGPCDMRFGMQGGENPANFQEIADMLTQAGIETTVSNTIELDSWKKLAITGSMSAILCYYDGTIGECRAYADAQEIIPAAYREVQSVAAATGVQMSDNYIETLIKNFNTSEPSTITSLYRDLKSGKAPQDTELDLMVGYVVNKGKELGVPTPVFEAGYNRFNK</sequence>
<dbReference type="PANTHER" id="PTHR21708">
    <property type="entry name" value="PROBABLE 2-DEHYDROPANTOATE 2-REDUCTASE"/>
    <property type="match status" value="1"/>
</dbReference>
<evidence type="ECO:0000259" key="6">
    <source>
        <dbReference type="Pfam" id="PF08546"/>
    </source>
</evidence>
<dbReference type="Gene3D" id="3.40.50.720">
    <property type="entry name" value="NAD(P)-binding Rossmann-like Domain"/>
    <property type="match status" value="1"/>
</dbReference>
<reference evidence="7 8" key="1">
    <citation type="submission" date="2023-10" db="EMBL/GenBank/DDBJ databases">
        <title>Veillonella sp. nov., isolated from a pig farm feces dump.</title>
        <authorList>
            <person name="Chang Y.-H."/>
        </authorList>
    </citation>
    <scope>NUCLEOTIDE SEQUENCE [LARGE SCALE GENOMIC DNA]</scope>
    <source>
        <strain evidence="7 8">YH-vei2233</strain>
    </source>
</reference>
<keyword evidence="2 4" id="KW-0521">NADP</keyword>
<keyword evidence="4" id="KW-0566">Pantothenate biosynthesis</keyword>
<dbReference type="InterPro" id="IPR008927">
    <property type="entry name" value="6-PGluconate_DH-like_C_sf"/>
</dbReference>
<comment type="similarity">
    <text evidence="1 4">Belongs to the ketopantoate reductase family.</text>
</comment>
<evidence type="ECO:0000256" key="1">
    <source>
        <dbReference type="ARBA" id="ARBA00007870"/>
    </source>
</evidence>
<protein>
    <recommendedName>
        <fullName evidence="4">2-dehydropantoate 2-reductase</fullName>
        <ecNumber evidence="4">1.1.1.169</ecNumber>
    </recommendedName>
    <alternativeName>
        <fullName evidence="4">Ketopantoate reductase</fullName>
    </alternativeName>
</protein>
<dbReference type="PANTHER" id="PTHR21708:SF26">
    <property type="entry name" value="2-DEHYDROPANTOATE 2-REDUCTASE"/>
    <property type="match status" value="1"/>
</dbReference>
<accession>A0ABU3Z5Z4</accession>
<dbReference type="EC" id="1.1.1.169" evidence="4"/>
<evidence type="ECO:0000313" key="8">
    <source>
        <dbReference type="Proteomes" id="UP001272515"/>
    </source>
</evidence>
<dbReference type="EMBL" id="JAWJZB010000001">
    <property type="protein sequence ID" value="MDV5087328.1"/>
    <property type="molecule type" value="Genomic_DNA"/>
</dbReference>
<feature type="domain" description="Ketopantoate reductase N-terminal" evidence="5">
    <location>
        <begin position="3"/>
        <end position="150"/>
    </location>
</feature>
<name>A0ABU3Z5Z4_9FIRM</name>
<evidence type="ECO:0000256" key="4">
    <source>
        <dbReference type="RuleBase" id="RU362068"/>
    </source>
</evidence>
<keyword evidence="8" id="KW-1185">Reference proteome</keyword>
<dbReference type="Proteomes" id="UP001272515">
    <property type="component" value="Unassembled WGS sequence"/>
</dbReference>
<dbReference type="SUPFAM" id="SSF51735">
    <property type="entry name" value="NAD(P)-binding Rossmann-fold domains"/>
    <property type="match status" value="1"/>
</dbReference>
<comment type="caution">
    <text evidence="7">The sequence shown here is derived from an EMBL/GenBank/DDBJ whole genome shotgun (WGS) entry which is preliminary data.</text>
</comment>
<proteinExistence type="inferred from homology"/>
<dbReference type="InterPro" id="IPR013332">
    <property type="entry name" value="KPR_N"/>
</dbReference>
<dbReference type="Pfam" id="PF02558">
    <property type="entry name" value="ApbA"/>
    <property type="match status" value="1"/>
</dbReference>
<dbReference type="InterPro" id="IPR051402">
    <property type="entry name" value="KPR-Related"/>
</dbReference>
<dbReference type="InterPro" id="IPR003710">
    <property type="entry name" value="ApbA"/>
</dbReference>
<dbReference type="InterPro" id="IPR036291">
    <property type="entry name" value="NAD(P)-bd_dom_sf"/>
</dbReference>
<dbReference type="InterPro" id="IPR013328">
    <property type="entry name" value="6PGD_dom2"/>
</dbReference>
<dbReference type="SUPFAM" id="SSF48179">
    <property type="entry name" value="6-phosphogluconate dehydrogenase C-terminal domain-like"/>
    <property type="match status" value="1"/>
</dbReference>